<dbReference type="Pfam" id="PF08442">
    <property type="entry name" value="ATP-grasp_2"/>
    <property type="match status" value="1"/>
</dbReference>
<dbReference type="GO" id="GO:0006099">
    <property type="term" value="P:tricarboxylic acid cycle"/>
    <property type="evidence" value="ECO:0007669"/>
    <property type="project" value="InterPro"/>
</dbReference>
<keyword evidence="6" id="KW-1185">Reference proteome</keyword>
<dbReference type="SUPFAM" id="SSF56059">
    <property type="entry name" value="Glutathione synthetase ATP-binding domain-like"/>
    <property type="match status" value="1"/>
</dbReference>
<keyword evidence="1" id="KW-0436">Ligase</keyword>
<dbReference type="GO" id="GO:0005829">
    <property type="term" value="C:cytosol"/>
    <property type="evidence" value="ECO:0007669"/>
    <property type="project" value="TreeGrafter"/>
</dbReference>
<dbReference type="InterPro" id="IPR013650">
    <property type="entry name" value="ATP-grasp_succ-CoA_synth-type"/>
</dbReference>
<evidence type="ECO:0000256" key="3">
    <source>
        <dbReference type="PROSITE-ProRule" id="PRU00409"/>
    </source>
</evidence>
<dbReference type="SUPFAM" id="SSF52210">
    <property type="entry name" value="Succinyl-CoA synthetase domains"/>
    <property type="match status" value="1"/>
</dbReference>
<dbReference type="PIRSF" id="PIRSF001554">
    <property type="entry name" value="SucCS_beta"/>
    <property type="match status" value="1"/>
</dbReference>
<dbReference type="InterPro" id="IPR013815">
    <property type="entry name" value="ATP_grasp_subdomain_1"/>
</dbReference>
<keyword evidence="3" id="KW-0067">ATP-binding</keyword>
<reference evidence="5 6" key="1">
    <citation type="journal article" date="2013" name="Front. Microbiol.">
        <title>Comparative genomic analyses of the cyanobacterium, Lyngbya aestuarii BL J, a powerful hydrogen producer.</title>
        <authorList>
            <person name="Kothari A."/>
            <person name="Vaughn M."/>
            <person name="Garcia-Pichel F."/>
        </authorList>
    </citation>
    <scope>NUCLEOTIDE SEQUENCE [LARGE SCALE GENOMIC DNA]</scope>
    <source>
        <strain evidence="5 6">BL J</strain>
    </source>
</reference>
<evidence type="ECO:0000313" key="5">
    <source>
        <dbReference type="EMBL" id="ERT04201.1"/>
    </source>
</evidence>
<dbReference type="GO" id="GO:0005524">
    <property type="term" value="F:ATP binding"/>
    <property type="evidence" value="ECO:0007669"/>
    <property type="project" value="UniProtKB-UniRule"/>
</dbReference>
<evidence type="ECO:0000256" key="2">
    <source>
        <dbReference type="ARBA" id="ARBA00022741"/>
    </source>
</evidence>
<proteinExistence type="predicted"/>
<dbReference type="InterPro" id="IPR011761">
    <property type="entry name" value="ATP-grasp"/>
</dbReference>
<dbReference type="InterPro" id="IPR005809">
    <property type="entry name" value="Succ_CoA_ligase-like_bsu"/>
</dbReference>
<keyword evidence="2 3" id="KW-0547">Nucleotide-binding</keyword>
<dbReference type="GO" id="GO:0006104">
    <property type="term" value="P:succinyl-CoA metabolic process"/>
    <property type="evidence" value="ECO:0007669"/>
    <property type="project" value="TreeGrafter"/>
</dbReference>
<protein>
    <submittedName>
        <fullName evidence="5">ATP-grasp domain protein</fullName>
    </submittedName>
</protein>
<name>U7QBT8_9CYAN</name>
<dbReference type="GO" id="GO:0004775">
    <property type="term" value="F:succinate-CoA ligase (ADP-forming) activity"/>
    <property type="evidence" value="ECO:0007669"/>
    <property type="project" value="TreeGrafter"/>
</dbReference>
<dbReference type="Gene3D" id="3.30.470.20">
    <property type="entry name" value="ATP-grasp fold, B domain"/>
    <property type="match status" value="1"/>
</dbReference>
<dbReference type="PROSITE" id="PS50975">
    <property type="entry name" value="ATP_GRASP"/>
    <property type="match status" value="1"/>
</dbReference>
<dbReference type="Proteomes" id="UP000017127">
    <property type="component" value="Unassembled WGS sequence"/>
</dbReference>
<dbReference type="RefSeq" id="WP_023069531.1">
    <property type="nucleotide sequence ID" value="NZ_AUZM01000114.1"/>
</dbReference>
<dbReference type="GO" id="GO:0046872">
    <property type="term" value="F:metal ion binding"/>
    <property type="evidence" value="ECO:0007669"/>
    <property type="project" value="InterPro"/>
</dbReference>
<dbReference type="PANTHER" id="PTHR11815">
    <property type="entry name" value="SUCCINYL-COA SYNTHETASE BETA CHAIN"/>
    <property type="match status" value="1"/>
</dbReference>
<dbReference type="Gene3D" id="3.30.1490.20">
    <property type="entry name" value="ATP-grasp fold, A domain"/>
    <property type="match status" value="1"/>
</dbReference>
<evidence type="ECO:0000313" key="6">
    <source>
        <dbReference type="Proteomes" id="UP000017127"/>
    </source>
</evidence>
<feature type="domain" description="ATP-grasp" evidence="4">
    <location>
        <begin position="9"/>
        <end position="215"/>
    </location>
</feature>
<evidence type="ECO:0000259" key="4">
    <source>
        <dbReference type="PROSITE" id="PS50975"/>
    </source>
</evidence>
<sequence length="392" mass="43455">MDLLEYQAKTLFREKDIPVLPSQRIDRAQDVKGLRIPYPVVLKSQVRSGGRGKAGGIRFVENTIDAVAAAQAIFNLPIRDEYPKVLLAEAKYNADQEFYLAVTLDPSSRRPMMLGSIQGGVAVEEAISEVQQVIVDQEFSSFYARRLSVKMGLHQDLILAVSAIIEKMYWLFVEKDLDLIEINPLGINSSGEVMALDGKVIVNDNALGRHRDLAALIQNHHNPAKASLTDVYSFPFPCPFDRVLLPRLKMVELEGNIGILSNGADMTLTTVDLIIQAKGKPANYLDLEAEDYTELTEAWGDHLYQGLELVSQSDQVKVVVVNLLSHVVSSQKTILEIANYLQKKANIGYLPQFVLRLAVNPPREILDQLAQLPVQVAESLDEAVKLAVSLAK</sequence>
<dbReference type="PATRIC" id="fig|1348334.3.peg.5626"/>
<dbReference type="AlphaFoldDB" id="U7QBT8"/>
<organism evidence="5 6">
    <name type="scientific">Lyngbya aestuarii BL J</name>
    <dbReference type="NCBI Taxonomy" id="1348334"/>
    <lineage>
        <taxon>Bacteria</taxon>
        <taxon>Bacillati</taxon>
        <taxon>Cyanobacteriota</taxon>
        <taxon>Cyanophyceae</taxon>
        <taxon>Oscillatoriophycideae</taxon>
        <taxon>Oscillatoriales</taxon>
        <taxon>Microcoleaceae</taxon>
        <taxon>Lyngbya</taxon>
    </lineage>
</organism>
<dbReference type="PANTHER" id="PTHR11815:SF10">
    <property type="entry name" value="SUCCINATE--COA LIGASE [GDP-FORMING] SUBUNIT BETA, MITOCHONDRIAL"/>
    <property type="match status" value="1"/>
</dbReference>
<comment type="caution">
    <text evidence="5">The sequence shown here is derived from an EMBL/GenBank/DDBJ whole genome shotgun (WGS) entry which is preliminary data.</text>
</comment>
<dbReference type="EMBL" id="AUZM01000114">
    <property type="protein sequence ID" value="ERT04201.1"/>
    <property type="molecule type" value="Genomic_DNA"/>
</dbReference>
<dbReference type="OrthoDB" id="9802602at2"/>
<accession>U7QBT8</accession>
<dbReference type="GO" id="GO:0042709">
    <property type="term" value="C:succinate-CoA ligase complex"/>
    <property type="evidence" value="ECO:0007669"/>
    <property type="project" value="TreeGrafter"/>
</dbReference>
<gene>
    <name evidence="5" type="ORF">M595_5864</name>
</gene>
<dbReference type="InterPro" id="IPR016102">
    <property type="entry name" value="Succinyl-CoA_synth-like"/>
</dbReference>
<dbReference type="Gene3D" id="3.40.50.261">
    <property type="entry name" value="Succinyl-CoA synthetase domains"/>
    <property type="match status" value="1"/>
</dbReference>
<evidence type="ECO:0000256" key="1">
    <source>
        <dbReference type="ARBA" id="ARBA00022598"/>
    </source>
</evidence>